<evidence type="ECO:0000313" key="2">
    <source>
        <dbReference type="EMBL" id="CAA9240442.1"/>
    </source>
</evidence>
<feature type="compositionally biased region" description="Basic residues" evidence="1">
    <location>
        <begin position="46"/>
        <end position="69"/>
    </location>
</feature>
<reference evidence="2" key="1">
    <citation type="submission" date="2020-02" db="EMBL/GenBank/DDBJ databases">
        <authorList>
            <person name="Meier V. D."/>
        </authorList>
    </citation>
    <scope>NUCLEOTIDE SEQUENCE</scope>
    <source>
        <strain evidence="2">AVDCRST_MAG04</strain>
    </source>
</reference>
<feature type="non-terminal residue" evidence="2">
    <location>
        <position position="84"/>
    </location>
</feature>
<protein>
    <submittedName>
        <fullName evidence="2">Uncharacterized protein</fullName>
    </submittedName>
</protein>
<feature type="non-terminal residue" evidence="2">
    <location>
        <position position="1"/>
    </location>
</feature>
<feature type="compositionally biased region" description="Gly residues" evidence="1">
    <location>
        <begin position="1"/>
        <end position="10"/>
    </location>
</feature>
<accession>A0A6J4I4Z4</accession>
<feature type="region of interest" description="Disordered" evidence="1">
    <location>
        <begin position="1"/>
        <end position="84"/>
    </location>
</feature>
<gene>
    <name evidence="2" type="ORF">AVDCRST_MAG04-1588</name>
</gene>
<feature type="compositionally biased region" description="Low complexity" evidence="1">
    <location>
        <begin position="14"/>
        <end position="39"/>
    </location>
</feature>
<dbReference type="AlphaFoldDB" id="A0A6J4I4Z4"/>
<dbReference type="EMBL" id="CADCTL010000112">
    <property type="protein sequence ID" value="CAA9240442.1"/>
    <property type="molecule type" value="Genomic_DNA"/>
</dbReference>
<name>A0A6J4I4Z4_9PROT</name>
<sequence>RLARTGGPGRPRGDQPGVPAAPQSGAAAGRASLALGRRACGPSALRHARRPRGCRRRTLPPARARHPQAAHRLPLVAQADQPEL</sequence>
<organism evidence="2">
    <name type="scientific">uncultured Acetobacteraceae bacterium</name>
    <dbReference type="NCBI Taxonomy" id="169975"/>
    <lineage>
        <taxon>Bacteria</taxon>
        <taxon>Pseudomonadati</taxon>
        <taxon>Pseudomonadota</taxon>
        <taxon>Alphaproteobacteria</taxon>
        <taxon>Acetobacterales</taxon>
        <taxon>Acetobacteraceae</taxon>
        <taxon>environmental samples</taxon>
    </lineage>
</organism>
<proteinExistence type="predicted"/>
<evidence type="ECO:0000256" key="1">
    <source>
        <dbReference type="SAM" id="MobiDB-lite"/>
    </source>
</evidence>